<dbReference type="InterPro" id="IPR017923">
    <property type="entry name" value="TFIIS_N"/>
</dbReference>
<dbReference type="GO" id="GO:0006362">
    <property type="term" value="P:transcription elongation by RNA polymerase I"/>
    <property type="evidence" value="ECO:0007669"/>
    <property type="project" value="TreeGrafter"/>
</dbReference>
<dbReference type="FunFam" id="1.20.930.10:FF:000007">
    <property type="entry name" value="Transcription elongation factor S-II"/>
    <property type="match status" value="1"/>
</dbReference>
<evidence type="ECO:0000259" key="18">
    <source>
        <dbReference type="PROSITE" id="PS51321"/>
    </source>
</evidence>
<dbReference type="Gene3D" id="2.20.25.10">
    <property type="match status" value="1"/>
</dbReference>
<evidence type="ECO:0000256" key="1">
    <source>
        <dbReference type="ARBA" id="ARBA00004123"/>
    </source>
</evidence>
<keyword evidence="8 13" id="KW-0804">Transcription</keyword>
<dbReference type="InterPro" id="IPR006289">
    <property type="entry name" value="TFSII"/>
</dbReference>
<evidence type="ECO:0000256" key="9">
    <source>
        <dbReference type="ARBA" id="ARBA00023242"/>
    </source>
</evidence>
<dbReference type="Proteomes" id="UP000322873">
    <property type="component" value="Unassembled WGS sequence"/>
</dbReference>
<dbReference type="OrthoDB" id="44867at2759"/>
<dbReference type="Pfam" id="PF01096">
    <property type="entry name" value="Zn_ribbon_TFIIS"/>
    <property type="match status" value="1"/>
</dbReference>
<dbReference type="PROSITE" id="PS51133">
    <property type="entry name" value="ZF_TFIIS_2"/>
    <property type="match status" value="1"/>
</dbReference>
<keyword evidence="3 13" id="KW-0479">Metal-binding</keyword>
<name>A0A5M9JZA7_MONFR</name>
<dbReference type="InterPro" id="IPR035100">
    <property type="entry name" value="TF_IIS-typ"/>
</dbReference>
<evidence type="ECO:0000256" key="7">
    <source>
        <dbReference type="ARBA" id="ARBA00023125"/>
    </source>
</evidence>
<dbReference type="SUPFAM" id="SSF47676">
    <property type="entry name" value="Conserved domain common to transcription factors TFIIS, elongin A, CRSP70"/>
    <property type="match status" value="1"/>
</dbReference>
<keyword evidence="6 13" id="KW-0805">Transcription regulation</keyword>
<accession>A0A5M9JZA7</accession>
<keyword evidence="14" id="KW-0175">Coiled coil</keyword>
<dbReference type="GO" id="GO:0001139">
    <property type="term" value="F:RNA polymerase II complex recruiting activity"/>
    <property type="evidence" value="ECO:0007669"/>
    <property type="project" value="TreeGrafter"/>
</dbReference>
<evidence type="ECO:0000259" key="16">
    <source>
        <dbReference type="PROSITE" id="PS51133"/>
    </source>
</evidence>
<feature type="domain" description="TFIIS central" evidence="18">
    <location>
        <begin position="143"/>
        <end position="257"/>
    </location>
</feature>
<dbReference type="SUPFAM" id="SSF46942">
    <property type="entry name" value="Elongation factor TFIIS domain 2"/>
    <property type="match status" value="1"/>
</dbReference>
<comment type="similarity">
    <text evidence="2 13">Belongs to the TFS-II family.</text>
</comment>
<comment type="function">
    <text evidence="10">Necessary for efficient RNA polymerase II transcription elongation past template-encoded arresting sites. The arresting sites in DNA have the property of trapping a certain fraction of elongating RNA polymerases that pass through, resulting in locked ternary complexes. Cleavage of the nascent transcript by S-II allows the resumption of elongation from the new 3'-terminus.</text>
</comment>
<evidence type="ECO:0000256" key="6">
    <source>
        <dbReference type="ARBA" id="ARBA00023015"/>
    </source>
</evidence>
<dbReference type="InterPro" id="IPR003617">
    <property type="entry name" value="TFIIS/CRSP70_N_sub"/>
</dbReference>
<dbReference type="SMART" id="SM00440">
    <property type="entry name" value="ZnF_C2C2"/>
    <property type="match status" value="1"/>
</dbReference>
<dbReference type="PROSITE" id="PS51319">
    <property type="entry name" value="TFIIS_N"/>
    <property type="match status" value="1"/>
</dbReference>
<dbReference type="PANTHER" id="PTHR11477:SF0">
    <property type="entry name" value="IP08861P-RELATED"/>
    <property type="match status" value="1"/>
</dbReference>
<dbReference type="PROSITE" id="PS51321">
    <property type="entry name" value="TFIIS_CENTRAL"/>
    <property type="match status" value="1"/>
</dbReference>
<evidence type="ECO:0000256" key="11">
    <source>
        <dbReference type="PROSITE-ProRule" id="PRU00472"/>
    </source>
</evidence>
<evidence type="ECO:0000256" key="15">
    <source>
        <dbReference type="SAM" id="MobiDB-lite"/>
    </source>
</evidence>
<feature type="compositionally biased region" description="Polar residues" evidence="15">
    <location>
        <begin position="94"/>
        <end position="105"/>
    </location>
</feature>
<protein>
    <recommendedName>
        <fullName evidence="13">Transcription elongation factor</fullName>
    </recommendedName>
</protein>
<feature type="domain" description="TFIIS-type" evidence="16">
    <location>
        <begin position="260"/>
        <end position="300"/>
    </location>
</feature>
<dbReference type="Pfam" id="PF08711">
    <property type="entry name" value="Med26"/>
    <property type="match status" value="1"/>
</dbReference>
<proteinExistence type="inferred from homology"/>
<dbReference type="NCBIfam" id="TIGR01385">
    <property type="entry name" value="TFSII"/>
    <property type="match status" value="1"/>
</dbReference>
<evidence type="ECO:0000256" key="10">
    <source>
        <dbReference type="ARBA" id="ARBA00025408"/>
    </source>
</evidence>
<dbReference type="AlphaFoldDB" id="A0A5M9JZA7"/>
<reference evidence="19 20" key="1">
    <citation type="submission" date="2019-06" db="EMBL/GenBank/DDBJ databases">
        <title>Genome Sequence of the Brown Rot Fungal Pathogen Monilinia fructicola.</title>
        <authorList>
            <person name="De Miccolis Angelini R.M."/>
            <person name="Landi L."/>
            <person name="Abate D."/>
            <person name="Pollastro S."/>
            <person name="Romanazzi G."/>
            <person name="Faretra F."/>
        </authorList>
    </citation>
    <scope>NUCLEOTIDE SEQUENCE [LARGE SCALE GENOMIC DNA]</scope>
    <source>
        <strain evidence="19 20">Mfrc123</strain>
    </source>
</reference>
<dbReference type="InterPro" id="IPR003618">
    <property type="entry name" value="TFIIS_cen_dom"/>
</dbReference>
<evidence type="ECO:0000313" key="19">
    <source>
        <dbReference type="EMBL" id="KAA8574884.1"/>
    </source>
</evidence>
<dbReference type="FunFam" id="2.20.25.10:FF:000001">
    <property type="entry name" value="Probable Transcription elongation factor S-II"/>
    <property type="match status" value="1"/>
</dbReference>
<dbReference type="SUPFAM" id="SSF57783">
    <property type="entry name" value="Zinc beta-ribbon"/>
    <property type="match status" value="1"/>
</dbReference>
<dbReference type="PROSITE" id="PS00466">
    <property type="entry name" value="ZF_TFIIS_1"/>
    <property type="match status" value="1"/>
</dbReference>
<dbReference type="InterPro" id="IPR035441">
    <property type="entry name" value="TFIIS/LEDGF_dom_sf"/>
</dbReference>
<dbReference type="InterPro" id="IPR001222">
    <property type="entry name" value="Znf_TFIIS"/>
</dbReference>
<dbReference type="Pfam" id="PF07500">
    <property type="entry name" value="TFIIS_M"/>
    <property type="match status" value="1"/>
</dbReference>
<organism evidence="19 20">
    <name type="scientific">Monilinia fructicola</name>
    <name type="common">Brown rot fungus</name>
    <name type="synonym">Ciboria fructicola</name>
    <dbReference type="NCBI Taxonomy" id="38448"/>
    <lineage>
        <taxon>Eukaryota</taxon>
        <taxon>Fungi</taxon>
        <taxon>Dikarya</taxon>
        <taxon>Ascomycota</taxon>
        <taxon>Pezizomycotina</taxon>
        <taxon>Leotiomycetes</taxon>
        <taxon>Helotiales</taxon>
        <taxon>Sclerotiniaceae</taxon>
        <taxon>Monilinia</taxon>
    </lineage>
</organism>
<dbReference type="Gene3D" id="1.20.930.10">
    <property type="entry name" value="Conserved domain common to transcription factors TFIIS, elongin A, CRSP70"/>
    <property type="match status" value="1"/>
</dbReference>
<dbReference type="InterPro" id="IPR036575">
    <property type="entry name" value="TFIIS_cen_dom_sf"/>
</dbReference>
<evidence type="ECO:0000256" key="4">
    <source>
        <dbReference type="ARBA" id="ARBA00022771"/>
    </source>
</evidence>
<dbReference type="GO" id="GO:0006368">
    <property type="term" value="P:transcription elongation by RNA polymerase II"/>
    <property type="evidence" value="ECO:0007669"/>
    <property type="project" value="InterPro"/>
</dbReference>
<dbReference type="FunFam" id="1.10.472.30:FF:000003">
    <property type="entry name" value="Transcription elongation factor S-II"/>
    <property type="match status" value="1"/>
</dbReference>
<dbReference type="GO" id="GO:0000977">
    <property type="term" value="F:RNA polymerase II transcription regulatory region sequence-specific DNA binding"/>
    <property type="evidence" value="ECO:0007669"/>
    <property type="project" value="TreeGrafter"/>
</dbReference>
<evidence type="ECO:0000256" key="14">
    <source>
        <dbReference type="SAM" id="Coils"/>
    </source>
</evidence>
<keyword evidence="7 13" id="KW-0238">DNA-binding</keyword>
<gene>
    <name evidence="19" type="ORF">EYC84_004125</name>
</gene>
<sequence length="302" mass="33573">MDQRELTSRVSALQKAINDKEPASNVITIMETLKRDVNATEELLRATKAGMVVAKQRGNANKDIAKLATEIVTKWKKTVEAEKEKRKASLMAKSGSSPAVRSNGTSSPAPAPSAPATKAFKGDSSKRRWETDKVDTKRTGVPTRDACIGLMYNGLAFKCEDPPTNIIIKAMAVEQAAFDHYGGESKDYREKLRSLFQNLKQASNTKLRKRVMSGDIEPARFVVMTHEELKSEEMKKKDDALELENMKKAQVPMAEKSISDALTCGKCQQKKVSYSQAQTRSADEPMTTFCECQVCGHRWKFS</sequence>
<evidence type="ECO:0000256" key="13">
    <source>
        <dbReference type="RuleBase" id="RU368078"/>
    </source>
</evidence>
<keyword evidence="4 11" id="KW-0863">Zinc-finger</keyword>
<evidence type="ECO:0000256" key="5">
    <source>
        <dbReference type="ARBA" id="ARBA00022833"/>
    </source>
</evidence>
<dbReference type="SMART" id="SM00509">
    <property type="entry name" value="TFS2N"/>
    <property type="match status" value="1"/>
</dbReference>
<dbReference type="GO" id="GO:0008270">
    <property type="term" value="F:zinc ion binding"/>
    <property type="evidence" value="ECO:0007669"/>
    <property type="project" value="UniProtKB-UniRule"/>
</dbReference>
<dbReference type="PIRSF" id="PIRSF006704">
    <property type="entry name" value="TF_IIS"/>
    <property type="match status" value="1"/>
</dbReference>
<dbReference type="CDD" id="cd13749">
    <property type="entry name" value="Zn-ribbon_TFIIS"/>
    <property type="match status" value="1"/>
</dbReference>
<dbReference type="GO" id="GO:0031564">
    <property type="term" value="P:transcription antitermination"/>
    <property type="evidence" value="ECO:0007669"/>
    <property type="project" value="TreeGrafter"/>
</dbReference>
<evidence type="ECO:0000256" key="3">
    <source>
        <dbReference type="ARBA" id="ARBA00022723"/>
    </source>
</evidence>
<evidence type="ECO:0000256" key="2">
    <source>
        <dbReference type="ARBA" id="ARBA00009647"/>
    </source>
</evidence>
<dbReference type="SMART" id="SM00510">
    <property type="entry name" value="TFS2M"/>
    <property type="match status" value="1"/>
</dbReference>
<keyword evidence="5 13" id="KW-0862">Zinc</keyword>
<keyword evidence="9 12" id="KW-0539">Nucleus</keyword>
<feature type="compositionally biased region" description="Basic and acidic residues" evidence="15">
    <location>
        <begin position="120"/>
        <end position="138"/>
    </location>
</feature>
<comment type="subcellular location">
    <subcellularLocation>
        <location evidence="1 12 13">Nucleus</location>
    </subcellularLocation>
</comment>
<dbReference type="EMBL" id="VICG01000002">
    <property type="protein sequence ID" value="KAA8574884.1"/>
    <property type="molecule type" value="Genomic_DNA"/>
</dbReference>
<dbReference type="GO" id="GO:0031440">
    <property type="term" value="P:regulation of mRNA 3'-end processing"/>
    <property type="evidence" value="ECO:0007669"/>
    <property type="project" value="TreeGrafter"/>
</dbReference>
<evidence type="ECO:0000313" key="20">
    <source>
        <dbReference type="Proteomes" id="UP000322873"/>
    </source>
</evidence>
<evidence type="ECO:0000256" key="8">
    <source>
        <dbReference type="ARBA" id="ARBA00023163"/>
    </source>
</evidence>
<feature type="domain" description="TFIIS N-terminal" evidence="17">
    <location>
        <begin position="4"/>
        <end position="82"/>
    </location>
</feature>
<keyword evidence="20" id="KW-1185">Reference proteome</keyword>
<feature type="coiled-coil region" evidence="14">
    <location>
        <begin position="185"/>
        <end position="246"/>
    </location>
</feature>
<feature type="region of interest" description="Disordered" evidence="15">
    <location>
        <begin position="83"/>
        <end position="138"/>
    </location>
</feature>
<evidence type="ECO:0000256" key="12">
    <source>
        <dbReference type="PROSITE-ProRule" id="PRU00649"/>
    </source>
</evidence>
<dbReference type="Gene3D" id="1.10.472.30">
    <property type="entry name" value="Transcription elongation factor S-II, central domain"/>
    <property type="match status" value="1"/>
</dbReference>
<dbReference type="GO" id="GO:0005634">
    <property type="term" value="C:nucleus"/>
    <property type="evidence" value="ECO:0007669"/>
    <property type="project" value="UniProtKB-SubCell"/>
</dbReference>
<dbReference type="VEuPathDB" id="FungiDB:MFRU_002g04400"/>
<evidence type="ECO:0000259" key="17">
    <source>
        <dbReference type="PROSITE" id="PS51319"/>
    </source>
</evidence>
<dbReference type="PANTHER" id="PTHR11477">
    <property type="entry name" value="TRANSCRIPTION FACTOR S-II ZINC FINGER DOMAIN-CONTAINING PROTEIN"/>
    <property type="match status" value="1"/>
</dbReference>
<comment type="caution">
    <text evidence="19">The sequence shown here is derived from an EMBL/GenBank/DDBJ whole genome shotgun (WGS) entry which is preliminary data.</text>
</comment>